<protein>
    <recommendedName>
        <fullName evidence="1">site-specific DNA-methyltransferase (adenine-specific)</fullName>
        <ecNumber evidence="1">2.1.1.72</ecNumber>
    </recommendedName>
</protein>
<dbReference type="InterPro" id="IPR046819">
    <property type="entry name" value="MmeI_hel"/>
</dbReference>
<reference evidence="10 11" key="1">
    <citation type="submission" date="2010-12" db="EMBL/GenBank/DDBJ databases">
        <authorList>
            <person name="Muzny D."/>
            <person name="Qin X."/>
            <person name="Deng J."/>
            <person name="Jiang H."/>
            <person name="Liu Y."/>
            <person name="Qu J."/>
            <person name="Song X.-Z."/>
            <person name="Zhang L."/>
            <person name="Thornton R."/>
            <person name="Coyle M."/>
            <person name="Francisco L."/>
            <person name="Jackson L."/>
            <person name="Javaid M."/>
            <person name="Korchina V."/>
            <person name="Kovar C."/>
            <person name="Mata R."/>
            <person name="Mathew T."/>
            <person name="Ngo R."/>
            <person name="Nguyen L."/>
            <person name="Nguyen N."/>
            <person name="Okwuonu G."/>
            <person name="Ongeri F."/>
            <person name="Pham C."/>
            <person name="Simmons D."/>
            <person name="Wilczek-Boney K."/>
            <person name="Hale W."/>
            <person name="Jakkamsetti A."/>
            <person name="Pham P."/>
            <person name="Ruth R."/>
            <person name="San Lucas F."/>
            <person name="Warren J."/>
            <person name="Zhang J."/>
            <person name="Zhao Z."/>
            <person name="Zhou C."/>
            <person name="Zhu D."/>
            <person name="Lee S."/>
            <person name="Bess C."/>
            <person name="Blankenburg K."/>
            <person name="Forbes L."/>
            <person name="Fu Q."/>
            <person name="Gubbala S."/>
            <person name="Hirani K."/>
            <person name="Jayaseelan J.C."/>
            <person name="Lara F."/>
            <person name="Munidasa M."/>
            <person name="Palculict T."/>
            <person name="Patil S."/>
            <person name="Pu L.-L."/>
            <person name="Saada N."/>
            <person name="Tang L."/>
            <person name="Weissenberger G."/>
            <person name="Zhu Y."/>
            <person name="Hemphill L."/>
            <person name="Shang Y."/>
            <person name="Youmans B."/>
            <person name="Ayvaz T."/>
            <person name="Ross M."/>
            <person name="Santibanez J."/>
            <person name="Aqrawi P."/>
            <person name="Gross S."/>
            <person name="Joshi V."/>
            <person name="Fowler G."/>
            <person name="Nazareth L."/>
            <person name="Reid J."/>
            <person name="Worley K."/>
            <person name="Petrosino J."/>
            <person name="Highlander S."/>
            <person name="Gibbs R."/>
        </authorList>
    </citation>
    <scope>NUCLEOTIDE SEQUENCE [LARGE SCALE GENOMIC DNA]</scope>
    <source>
        <strain evidence="10 11">ATCC 51333</strain>
    </source>
</reference>
<name>E6LZV8_9ACTO</name>
<dbReference type="AlphaFoldDB" id="E6LZV8"/>
<dbReference type="InterPro" id="IPR046820">
    <property type="entry name" value="MmeI_TRD"/>
</dbReference>
<dbReference type="Pfam" id="PF20465">
    <property type="entry name" value="MmeI_hel"/>
    <property type="match status" value="1"/>
</dbReference>
<evidence type="ECO:0000256" key="1">
    <source>
        <dbReference type="ARBA" id="ARBA00011900"/>
    </source>
</evidence>
<dbReference type="InterPro" id="IPR050953">
    <property type="entry name" value="N4_N6_ade-DNA_methylase"/>
</dbReference>
<evidence type="ECO:0000259" key="9">
    <source>
        <dbReference type="Pfam" id="PF20473"/>
    </source>
</evidence>
<keyword evidence="2" id="KW-0489">Methyltransferase</keyword>
<dbReference type="InterPro" id="IPR029063">
    <property type="entry name" value="SAM-dependent_MTases_sf"/>
</dbReference>
<proteinExistence type="predicted"/>
<dbReference type="Pfam" id="PF20466">
    <property type="entry name" value="MmeI_TRD"/>
    <property type="match status" value="1"/>
</dbReference>
<dbReference type="HOGENOM" id="CLU_005831_3_0_11"/>
<organism evidence="10 11">
    <name type="scientific">Mobiluncus curtisii ATCC 51333</name>
    <dbReference type="NCBI Taxonomy" id="887326"/>
    <lineage>
        <taxon>Bacteria</taxon>
        <taxon>Bacillati</taxon>
        <taxon>Actinomycetota</taxon>
        <taxon>Actinomycetes</taxon>
        <taxon>Actinomycetales</taxon>
        <taxon>Actinomycetaceae</taxon>
        <taxon>Mobiluncus</taxon>
    </lineage>
</organism>
<dbReference type="EMBL" id="AEPY01000011">
    <property type="protein sequence ID" value="EFU79718.1"/>
    <property type="molecule type" value="Genomic_DNA"/>
</dbReference>
<feature type="domain" description="MmeI-like target recognition" evidence="7">
    <location>
        <begin position="659"/>
        <end position="864"/>
    </location>
</feature>
<dbReference type="InterPro" id="IPR046816">
    <property type="entry name" value="MmeI_Mtase"/>
</dbReference>
<gene>
    <name evidence="10" type="ORF">HMPREF0388_1821</name>
</gene>
<dbReference type="Pfam" id="PF20473">
    <property type="entry name" value="MmeI_Mtase"/>
    <property type="match status" value="1"/>
</dbReference>
<evidence type="ECO:0000259" key="7">
    <source>
        <dbReference type="Pfam" id="PF20466"/>
    </source>
</evidence>
<evidence type="ECO:0000259" key="8">
    <source>
        <dbReference type="Pfam" id="PF20467"/>
    </source>
</evidence>
<dbReference type="PANTHER" id="PTHR33841:SF1">
    <property type="entry name" value="DNA METHYLTRANSFERASE A"/>
    <property type="match status" value="1"/>
</dbReference>
<dbReference type="PANTHER" id="PTHR33841">
    <property type="entry name" value="DNA METHYLTRANSFERASE YEEA-RELATED"/>
    <property type="match status" value="1"/>
</dbReference>
<comment type="caution">
    <text evidence="10">The sequence shown here is derived from an EMBL/GenBank/DDBJ whole genome shotgun (WGS) entry which is preliminary data.</text>
</comment>
<dbReference type="GO" id="GO:0032259">
    <property type="term" value="P:methylation"/>
    <property type="evidence" value="ECO:0007669"/>
    <property type="project" value="UniProtKB-KW"/>
</dbReference>
<dbReference type="Gene3D" id="3.40.50.150">
    <property type="entry name" value="Vaccinia Virus protein VP39"/>
    <property type="match status" value="1"/>
</dbReference>
<evidence type="ECO:0000256" key="2">
    <source>
        <dbReference type="ARBA" id="ARBA00022603"/>
    </source>
</evidence>
<keyword evidence="3" id="KW-0808">Transferase</keyword>
<dbReference type="Pfam" id="PF20464">
    <property type="entry name" value="MmeI_N"/>
    <property type="match status" value="1"/>
</dbReference>
<evidence type="ECO:0000313" key="10">
    <source>
        <dbReference type="EMBL" id="EFU79718.1"/>
    </source>
</evidence>
<feature type="domain" description="MmeI-like DNA-methyltransferase" evidence="9">
    <location>
        <begin position="362"/>
        <end position="618"/>
    </location>
</feature>
<dbReference type="Proteomes" id="UP000005573">
    <property type="component" value="Unassembled WGS sequence"/>
</dbReference>
<feature type="domain" description="MmeI-like helicase spacer" evidence="6">
    <location>
        <begin position="197"/>
        <end position="271"/>
    </location>
</feature>
<feature type="domain" description="MmeI-like N-terminal" evidence="5">
    <location>
        <begin position="7"/>
        <end position="185"/>
    </location>
</feature>
<comment type="catalytic activity">
    <reaction evidence="4">
        <text>a 2'-deoxyadenosine in DNA + S-adenosyl-L-methionine = an N(6)-methyl-2'-deoxyadenosine in DNA + S-adenosyl-L-homocysteine + H(+)</text>
        <dbReference type="Rhea" id="RHEA:15197"/>
        <dbReference type="Rhea" id="RHEA-COMP:12418"/>
        <dbReference type="Rhea" id="RHEA-COMP:12419"/>
        <dbReference type="ChEBI" id="CHEBI:15378"/>
        <dbReference type="ChEBI" id="CHEBI:57856"/>
        <dbReference type="ChEBI" id="CHEBI:59789"/>
        <dbReference type="ChEBI" id="CHEBI:90615"/>
        <dbReference type="ChEBI" id="CHEBI:90616"/>
        <dbReference type="EC" id="2.1.1.72"/>
    </reaction>
</comment>
<evidence type="ECO:0000259" key="5">
    <source>
        <dbReference type="Pfam" id="PF20464"/>
    </source>
</evidence>
<dbReference type="SUPFAM" id="SSF53335">
    <property type="entry name" value="S-adenosyl-L-methionine-dependent methyltransferases"/>
    <property type="match status" value="1"/>
</dbReference>
<evidence type="ECO:0000256" key="4">
    <source>
        <dbReference type="ARBA" id="ARBA00047942"/>
    </source>
</evidence>
<dbReference type="EC" id="2.1.1.72" evidence="1"/>
<sequence>MVSDLAAAREFAAQWDGKGYEKGECQKFWTLLLHDVLGYERMESVRFEHRVAGGGFIDVWIRDASVMVEQKSLGVDLDVPEMRQGVLKTPLAQVWDYAEDLPRTEQPRFLVTCNFGEFRVYDRDRGGRRDLEGAPTFAFTLAELGEHPEYLGFIIDPINSRLEKEKEVSIQAGELVGRIYGGLLDQYLEPDAPETRHALNVLCVRLVFCLYCEDAGLFPKDAFYRYLQGVAPADVRPRLKLLFRALDTPVERRDPYDTVLREFPYVNGGLFAGDFEIPNFSPELLELLLNEVSRAVDWSQISPTIFGGIFESTLNPETRRAGGMHYTDPANIHKVIDPLFLDDLKAELQAINDAEGLTPRQRTNRYRAFHERLCSLRFLDPASGSGNFLTETYLQLRHLEDEVLSRLNAGQTAFSLAEAGASVTRVSLDQFYGIEINDFAVKVAEAALWISRLKANGETAMLLALGDDDFPLRESAHIVQANALTVDWNTVLPADQCNYVLGNPPFIGYSRLDGAQKADRLEIFGKVGGVLDYVACWYRKAADYMRDNREIQAAFVSTNSIVQGQQVSPLWQGLFESGIVLNFAHRTFIWANEAINQAHVYCVIIGFSYTERKAKYVWDYAAEIPSPGDAARDATPGRARRGGIGMRHEVNHLNGYLADAPDVFIDKRTKPLSAMPSMTYGFKPADGGFLLLSSEERDDFLASEPEAEKWIRPFVTAKEFISGKQRYCLWLPEITPTQIAALPKIRARVQGCRQWRLEQVQTGDAYKLADRPHLLRPTSKFKEGIYIVIPRHSSERRKYVPLGFLDSHTIPGDSVSIVPNADIYLFGVLMSQTHNAWMRAVAGRLKSDYRYSSDIVYNNFVWPDAAPAKRERIEQSAQGILEARSLYPDASLATLYDPDLMPAELRAAHRENDRAVEAAYGLPADGDEAGIVSHLFALYAAKTRSTPEKCG</sequence>
<feature type="domain" description="MmeI-like C-terminal" evidence="8">
    <location>
        <begin position="866"/>
        <end position="941"/>
    </location>
</feature>
<dbReference type="Pfam" id="PF20467">
    <property type="entry name" value="MmeI_C"/>
    <property type="match status" value="1"/>
</dbReference>
<dbReference type="InterPro" id="IPR046817">
    <property type="entry name" value="MmeI_N"/>
</dbReference>
<evidence type="ECO:0000259" key="6">
    <source>
        <dbReference type="Pfam" id="PF20465"/>
    </source>
</evidence>
<accession>E6LZV8</accession>
<evidence type="ECO:0000256" key="3">
    <source>
        <dbReference type="ARBA" id="ARBA00022679"/>
    </source>
</evidence>
<dbReference type="RefSeq" id="WP_004010194.1">
    <property type="nucleotide sequence ID" value="NZ_GL622340.1"/>
</dbReference>
<dbReference type="GO" id="GO:0009007">
    <property type="term" value="F:site-specific DNA-methyltransferase (adenine-specific) activity"/>
    <property type="evidence" value="ECO:0007669"/>
    <property type="project" value="UniProtKB-EC"/>
</dbReference>
<dbReference type="InterPro" id="IPR046818">
    <property type="entry name" value="MmeI_C"/>
</dbReference>
<evidence type="ECO:0000313" key="11">
    <source>
        <dbReference type="Proteomes" id="UP000005573"/>
    </source>
</evidence>